<name>A0A401H2F8_9APHY</name>
<comment type="caution">
    <text evidence="1">The sequence shown here is derived from an EMBL/GenBank/DDBJ whole genome shotgun (WGS) entry which is preliminary data.</text>
</comment>
<proteinExistence type="predicted"/>
<dbReference type="OrthoDB" id="4768319at2759"/>
<accession>A0A401H2F8</accession>
<dbReference type="Proteomes" id="UP000287166">
    <property type="component" value="Unassembled WGS sequence"/>
</dbReference>
<gene>
    <name evidence="1" type="ORF">SCP_1400410</name>
</gene>
<dbReference type="GeneID" id="38785553"/>
<dbReference type="InParanoid" id="A0A401H2F8"/>
<evidence type="ECO:0000313" key="1">
    <source>
        <dbReference type="EMBL" id="GBE88636.1"/>
    </source>
</evidence>
<reference evidence="1 2" key="1">
    <citation type="journal article" date="2018" name="Sci. Rep.">
        <title>Genome sequence of the cauliflower mushroom Sparassis crispa (Hanabiratake) and its association with beneficial usage.</title>
        <authorList>
            <person name="Kiyama R."/>
            <person name="Furutani Y."/>
            <person name="Kawaguchi K."/>
            <person name="Nakanishi T."/>
        </authorList>
    </citation>
    <scope>NUCLEOTIDE SEQUENCE [LARGE SCALE GENOMIC DNA]</scope>
</reference>
<dbReference type="EMBL" id="BFAD01000014">
    <property type="protein sequence ID" value="GBE88636.1"/>
    <property type="molecule type" value="Genomic_DNA"/>
</dbReference>
<dbReference type="AlphaFoldDB" id="A0A401H2F8"/>
<organism evidence="1 2">
    <name type="scientific">Sparassis crispa</name>
    <dbReference type="NCBI Taxonomy" id="139825"/>
    <lineage>
        <taxon>Eukaryota</taxon>
        <taxon>Fungi</taxon>
        <taxon>Dikarya</taxon>
        <taxon>Basidiomycota</taxon>
        <taxon>Agaricomycotina</taxon>
        <taxon>Agaricomycetes</taxon>
        <taxon>Polyporales</taxon>
        <taxon>Sparassidaceae</taxon>
        <taxon>Sparassis</taxon>
    </lineage>
</organism>
<protein>
    <submittedName>
        <fullName evidence="1">Uncharacterized protein</fullName>
    </submittedName>
</protein>
<dbReference type="RefSeq" id="XP_027619549.1">
    <property type="nucleotide sequence ID" value="XM_027763748.1"/>
</dbReference>
<sequence>MASSDFVTFGRYCIPNDLWNVMEREYQTTNGEISTDEADFTRLVELKKGVIAVAGEALKYDDEIEQWLITSNAKSGRFVIGLKRHNKGFKSVADIKDFVDDKFKAGGSTPLIETLGEALGAYLQKVEKKPDAKALTLVFLLDGLDDSMTGARITRNKVDLSPIKNLVMSTVVRIMKQMGCTDVRQKIGVQFCLITSNEEIIQAYNGFDNAGVYEDPKTGEKFECDIFDCTTLRQILEDMGGWDSPLTKMKLIGGPRNETLDNILEYLKEFALGYKVGSSANPPSYDDYERDLEEKRARA</sequence>
<evidence type="ECO:0000313" key="2">
    <source>
        <dbReference type="Proteomes" id="UP000287166"/>
    </source>
</evidence>
<keyword evidence="2" id="KW-1185">Reference proteome</keyword>